<evidence type="ECO:0000256" key="7">
    <source>
        <dbReference type="SAM" id="MobiDB-lite"/>
    </source>
</evidence>
<dbReference type="Gene3D" id="3.40.50.300">
    <property type="entry name" value="P-loop containing nucleotide triphosphate hydrolases"/>
    <property type="match status" value="1"/>
</dbReference>
<dbReference type="GO" id="GO:0005524">
    <property type="term" value="F:ATP binding"/>
    <property type="evidence" value="ECO:0007669"/>
    <property type="project" value="UniProtKB-KW"/>
</dbReference>
<accession>A0ABV7UET4</accession>
<evidence type="ECO:0000313" key="9">
    <source>
        <dbReference type="EMBL" id="MFC3636920.1"/>
    </source>
</evidence>
<comment type="function">
    <text evidence="6">Part of the ABC transporter complex HmuTUV involved in hemin import. Responsible for energy coupling to the transport system.</text>
</comment>
<evidence type="ECO:0000256" key="6">
    <source>
        <dbReference type="ARBA" id="ARBA00037066"/>
    </source>
</evidence>
<reference evidence="10" key="1">
    <citation type="journal article" date="2019" name="Int. J. Syst. Evol. Microbiol.">
        <title>The Global Catalogue of Microorganisms (GCM) 10K type strain sequencing project: providing services to taxonomists for standard genome sequencing and annotation.</title>
        <authorList>
            <consortium name="The Broad Institute Genomics Platform"/>
            <consortium name="The Broad Institute Genome Sequencing Center for Infectious Disease"/>
            <person name="Wu L."/>
            <person name="Ma J."/>
        </authorList>
    </citation>
    <scope>NUCLEOTIDE SEQUENCE [LARGE SCALE GENOMIC DNA]</scope>
    <source>
        <strain evidence="10">KCTC 42282</strain>
    </source>
</reference>
<feature type="region of interest" description="Disordered" evidence="7">
    <location>
        <begin position="259"/>
        <end position="278"/>
    </location>
</feature>
<comment type="caution">
    <text evidence="9">The sequence shown here is derived from an EMBL/GenBank/DDBJ whole genome shotgun (WGS) entry which is preliminary data.</text>
</comment>
<evidence type="ECO:0000256" key="2">
    <source>
        <dbReference type="ARBA" id="ARBA00022448"/>
    </source>
</evidence>
<proteinExistence type="inferred from homology"/>
<feature type="domain" description="ABC transporter" evidence="8">
    <location>
        <begin position="8"/>
        <end position="247"/>
    </location>
</feature>
<dbReference type="PANTHER" id="PTHR42794">
    <property type="entry name" value="HEMIN IMPORT ATP-BINDING PROTEIN HMUV"/>
    <property type="match status" value="1"/>
</dbReference>
<feature type="compositionally biased region" description="Basic and acidic residues" evidence="7">
    <location>
        <begin position="265"/>
        <end position="278"/>
    </location>
</feature>
<dbReference type="InterPro" id="IPR017871">
    <property type="entry name" value="ABC_transporter-like_CS"/>
</dbReference>
<dbReference type="InterPro" id="IPR003439">
    <property type="entry name" value="ABC_transporter-like_ATP-bd"/>
</dbReference>
<organism evidence="9 10">
    <name type="scientific">Camelimonas fluminis</name>
    <dbReference type="NCBI Taxonomy" id="1576911"/>
    <lineage>
        <taxon>Bacteria</taxon>
        <taxon>Pseudomonadati</taxon>
        <taxon>Pseudomonadota</taxon>
        <taxon>Alphaproteobacteria</taxon>
        <taxon>Hyphomicrobiales</taxon>
        <taxon>Chelatococcaceae</taxon>
        <taxon>Camelimonas</taxon>
    </lineage>
</organism>
<evidence type="ECO:0000256" key="1">
    <source>
        <dbReference type="ARBA" id="ARBA00005417"/>
    </source>
</evidence>
<evidence type="ECO:0000313" key="10">
    <source>
        <dbReference type="Proteomes" id="UP001595704"/>
    </source>
</evidence>
<keyword evidence="5" id="KW-1278">Translocase</keyword>
<evidence type="ECO:0000256" key="4">
    <source>
        <dbReference type="ARBA" id="ARBA00022840"/>
    </source>
</evidence>
<dbReference type="SUPFAM" id="SSF52540">
    <property type="entry name" value="P-loop containing nucleoside triphosphate hydrolases"/>
    <property type="match status" value="1"/>
</dbReference>
<protein>
    <submittedName>
        <fullName evidence="9">ABC transporter ATP-binding protein</fullName>
    </submittedName>
</protein>
<dbReference type="CDD" id="cd03214">
    <property type="entry name" value="ABC_Iron-Siderophores_B12_Hemin"/>
    <property type="match status" value="1"/>
</dbReference>
<name>A0ABV7UET4_9HYPH</name>
<dbReference type="PANTHER" id="PTHR42794:SF1">
    <property type="entry name" value="HEMIN IMPORT ATP-BINDING PROTEIN HMUV"/>
    <property type="match status" value="1"/>
</dbReference>
<dbReference type="RefSeq" id="WP_244642747.1">
    <property type="nucleotide sequence ID" value="NZ_BNCG01000002.1"/>
</dbReference>
<keyword evidence="4 9" id="KW-0067">ATP-binding</keyword>
<dbReference type="PROSITE" id="PS50893">
    <property type="entry name" value="ABC_TRANSPORTER_2"/>
    <property type="match status" value="1"/>
</dbReference>
<evidence type="ECO:0000256" key="5">
    <source>
        <dbReference type="ARBA" id="ARBA00022967"/>
    </source>
</evidence>
<gene>
    <name evidence="9" type="ORF">ACFONL_05910</name>
</gene>
<dbReference type="PROSITE" id="PS00211">
    <property type="entry name" value="ABC_TRANSPORTER_1"/>
    <property type="match status" value="1"/>
</dbReference>
<comment type="similarity">
    <text evidence="1">Belongs to the ABC transporter superfamily.</text>
</comment>
<dbReference type="InterPro" id="IPR003593">
    <property type="entry name" value="AAA+_ATPase"/>
</dbReference>
<dbReference type="InterPro" id="IPR027417">
    <property type="entry name" value="P-loop_NTPase"/>
</dbReference>
<sequence>MTATMDAIVASGLKLAHGAQLALDGVDFTLRRGEIVGLIGPNGAGKSTLLRILAGVLPPTAGQVSYGGRSPRDIGRQQLARAVAWLSQSADSIGDDNGAMRARDIVALGRLPHRRAFASLTAADHAAIGRAMDEADCRQFSDRPLNGLSGGERVRVLLARALAVEAPFLLADEPAAALDPLHQLQVMRLLRAKARAGCGVLVTLHDLALASRFCDRLALLAEGRKLADGSPDAVLDDALAARAFHVRLAHASHRGERYATPWEPVNDRTNAETEGGHD</sequence>
<dbReference type="Proteomes" id="UP001595704">
    <property type="component" value="Unassembled WGS sequence"/>
</dbReference>
<evidence type="ECO:0000259" key="8">
    <source>
        <dbReference type="PROSITE" id="PS50893"/>
    </source>
</evidence>
<keyword evidence="3" id="KW-0547">Nucleotide-binding</keyword>
<evidence type="ECO:0000256" key="3">
    <source>
        <dbReference type="ARBA" id="ARBA00022741"/>
    </source>
</evidence>
<dbReference type="EMBL" id="JBHRYC010000026">
    <property type="protein sequence ID" value="MFC3636920.1"/>
    <property type="molecule type" value="Genomic_DNA"/>
</dbReference>
<keyword evidence="10" id="KW-1185">Reference proteome</keyword>
<dbReference type="Pfam" id="PF00005">
    <property type="entry name" value="ABC_tran"/>
    <property type="match status" value="1"/>
</dbReference>
<dbReference type="SMART" id="SM00382">
    <property type="entry name" value="AAA"/>
    <property type="match status" value="1"/>
</dbReference>
<keyword evidence="2" id="KW-0813">Transport</keyword>